<dbReference type="EMBL" id="BAAABM010000041">
    <property type="protein sequence ID" value="GAA0350631.1"/>
    <property type="molecule type" value="Genomic_DNA"/>
</dbReference>
<feature type="chain" id="PRO_5045233290" description="Lipase" evidence="1">
    <location>
        <begin position="18"/>
        <end position="412"/>
    </location>
</feature>
<keyword evidence="3" id="KW-1185">Reference proteome</keyword>
<dbReference type="Gene3D" id="3.40.50.1820">
    <property type="entry name" value="alpha/beta hydrolase"/>
    <property type="match status" value="1"/>
</dbReference>
<accession>A0ABN0WYT3</accession>
<gene>
    <name evidence="2" type="ORF">GCM10010151_45420</name>
</gene>
<dbReference type="InterPro" id="IPR005152">
    <property type="entry name" value="Lipase_secreted"/>
</dbReference>
<evidence type="ECO:0000313" key="2">
    <source>
        <dbReference type="EMBL" id="GAA0350631.1"/>
    </source>
</evidence>
<proteinExistence type="predicted"/>
<dbReference type="PIRSF" id="PIRSF029171">
    <property type="entry name" value="Esterase_LipA"/>
    <property type="match status" value="1"/>
</dbReference>
<dbReference type="InterPro" id="IPR029058">
    <property type="entry name" value="AB_hydrolase_fold"/>
</dbReference>
<keyword evidence="1" id="KW-0732">Signal</keyword>
<dbReference type="SUPFAM" id="SSF53474">
    <property type="entry name" value="alpha/beta-Hydrolases"/>
    <property type="match status" value="1"/>
</dbReference>
<evidence type="ECO:0000313" key="3">
    <source>
        <dbReference type="Proteomes" id="UP001501822"/>
    </source>
</evidence>
<feature type="signal peptide" evidence="1">
    <location>
        <begin position="1"/>
        <end position="17"/>
    </location>
</feature>
<comment type="caution">
    <text evidence="2">The sequence shown here is derived from an EMBL/GenBank/DDBJ whole genome shotgun (WGS) entry which is preliminary data.</text>
</comment>
<protein>
    <recommendedName>
        <fullName evidence="4">Lipase</fullName>
    </recommendedName>
</protein>
<dbReference type="Gene3D" id="1.10.260.160">
    <property type="match status" value="1"/>
</dbReference>
<sequence>MNRRAVALATAACVALAGTVAAPASAIARTRAKADHRGTLAAAPVRLGVLSADQTRAALDEAGFAQAGVRYGVELDRLVYRTVDAAGRATTASGLIVLPRNRDRSPRLVSFTHGTESFKKDAPSMGEDTFSPAPALTFGAAGFAAVAPDYLGLGEGPGTHPWMDVPSETTASLDMLRAARAFMAGRGRTPQRRVLVTGFSQGASAALGLARALQDGADPWYRLGAVAPISGAYAFRDAELPAVLAGREIPPKLGVAYTTYLLVSWNRLHHLYDAPGEVFQAPYADKVDRLFDGTTPGQEMLAALPGSLDALLTPRGLDLLRHPSGAFAQALRVADATCTGWVPNAPARLYYATGDEQAVTANTDRCRAAFRASGADLRTVELGPIDYQGSRHLGSAVRGTVAITDWFSRLPA</sequence>
<dbReference type="PANTHER" id="PTHR34853:SF1">
    <property type="entry name" value="LIPASE 5"/>
    <property type="match status" value="1"/>
</dbReference>
<dbReference type="Proteomes" id="UP001501822">
    <property type="component" value="Unassembled WGS sequence"/>
</dbReference>
<evidence type="ECO:0000256" key="1">
    <source>
        <dbReference type="SAM" id="SignalP"/>
    </source>
</evidence>
<name>A0ABN0WYT3_9ACTN</name>
<dbReference type="PANTHER" id="PTHR34853">
    <property type="match status" value="1"/>
</dbReference>
<organism evidence="2 3">
    <name type="scientific">Actinoallomurus spadix</name>
    <dbReference type="NCBI Taxonomy" id="79912"/>
    <lineage>
        <taxon>Bacteria</taxon>
        <taxon>Bacillati</taxon>
        <taxon>Actinomycetota</taxon>
        <taxon>Actinomycetes</taxon>
        <taxon>Streptosporangiales</taxon>
        <taxon>Thermomonosporaceae</taxon>
        <taxon>Actinoallomurus</taxon>
    </lineage>
</organism>
<evidence type="ECO:0008006" key="4">
    <source>
        <dbReference type="Google" id="ProtNLM"/>
    </source>
</evidence>
<reference evidence="2 3" key="1">
    <citation type="journal article" date="2019" name="Int. J. Syst. Evol. Microbiol.">
        <title>The Global Catalogue of Microorganisms (GCM) 10K type strain sequencing project: providing services to taxonomists for standard genome sequencing and annotation.</title>
        <authorList>
            <consortium name="The Broad Institute Genomics Platform"/>
            <consortium name="The Broad Institute Genome Sequencing Center for Infectious Disease"/>
            <person name="Wu L."/>
            <person name="Ma J."/>
        </authorList>
    </citation>
    <scope>NUCLEOTIDE SEQUENCE [LARGE SCALE GENOMIC DNA]</scope>
    <source>
        <strain evidence="2 3">JCM 3146</strain>
    </source>
</reference>